<keyword evidence="1" id="KW-0472">Membrane</keyword>
<dbReference type="EMBL" id="JBDJPC010000001">
    <property type="protein sequence ID" value="KAL1518295.1"/>
    <property type="molecule type" value="Genomic_DNA"/>
</dbReference>
<dbReference type="Proteomes" id="UP001566132">
    <property type="component" value="Unassembled WGS sequence"/>
</dbReference>
<keyword evidence="1" id="KW-1133">Transmembrane helix</keyword>
<sequence length="288" mass="34168">MINLEEQQWRTLFLRKVFAISGLIQGLVWSGLALTCIVVYHIIPSYTNLYKNQIFNQDTSFKDLLWYVFYVSLFDSEAASSYNRTLRPNVFYIFAWLYFGFSLLWFSLSIIETLILFKGRFRPYRIHILLGLGIVTFLNVVLDLILFILALYDFSRYNILNVSYFRPNDEQTDDRVADCAYELNMDSMYRYFIGPKMVYGIVAVWAGRGFVLWMFNCFICVYSITVAVIHMHLPLLMQYHHTIPRPKLQTPTAKNMNFDKDFDFLYTLPLGEQNRNHMRRSMSFKARF</sequence>
<comment type="caution">
    <text evidence="2">The sequence shown here is derived from an EMBL/GenBank/DDBJ whole genome shotgun (WGS) entry which is preliminary data.</text>
</comment>
<proteinExistence type="predicted"/>
<organism evidence="2 3">
    <name type="scientific">Hypothenemus hampei</name>
    <name type="common">Coffee berry borer</name>
    <dbReference type="NCBI Taxonomy" id="57062"/>
    <lineage>
        <taxon>Eukaryota</taxon>
        <taxon>Metazoa</taxon>
        <taxon>Ecdysozoa</taxon>
        <taxon>Arthropoda</taxon>
        <taxon>Hexapoda</taxon>
        <taxon>Insecta</taxon>
        <taxon>Pterygota</taxon>
        <taxon>Neoptera</taxon>
        <taxon>Endopterygota</taxon>
        <taxon>Coleoptera</taxon>
        <taxon>Polyphaga</taxon>
        <taxon>Cucujiformia</taxon>
        <taxon>Curculionidae</taxon>
        <taxon>Scolytinae</taxon>
        <taxon>Hypothenemus</taxon>
    </lineage>
</organism>
<reference evidence="2 3" key="1">
    <citation type="submission" date="2024-05" db="EMBL/GenBank/DDBJ databases">
        <title>Genetic variation in Jamaican populations of the coffee berry borer (Hypothenemus hampei).</title>
        <authorList>
            <person name="Errbii M."/>
            <person name="Myrie A."/>
        </authorList>
    </citation>
    <scope>NUCLEOTIDE SEQUENCE [LARGE SCALE GENOMIC DNA]</scope>
    <source>
        <strain evidence="2">JA-Hopewell-2020-01-JO</strain>
        <tissue evidence="2">Whole body</tissue>
    </source>
</reference>
<evidence type="ECO:0000313" key="2">
    <source>
        <dbReference type="EMBL" id="KAL1518295.1"/>
    </source>
</evidence>
<protein>
    <submittedName>
        <fullName evidence="2">Uncharacterized protein</fullName>
    </submittedName>
</protein>
<accession>A0ABD1FG69</accession>
<feature type="transmembrane region" description="Helical" evidence="1">
    <location>
        <begin position="20"/>
        <end position="43"/>
    </location>
</feature>
<dbReference type="AlphaFoldDB" id="A0ABD1FG69"/>
<evidence type="ECO:0000313" key="3">
    <source>
        <dbReference type="Proteomes" id="UP001566132"/>
    </source>
</evidence>
<evidence type="ECO:0000256" key="1">
    <source>
        <dbReference type="SAM" id="Phobius"/>
    </source>
</evidence>
<feature type="transmembrane region" description="Helical" evidence="1">
    <location>
        <begin position="94"/>
        <end position="117"/>
    </location>
</feature>
<feature type="transmembrane region" description="Helical" evidence="1">
    <location>
        <begin position="210"/>
        <end position="229"/>
    </location>
</feature>
<feature type="transmembrane region" description="Helical" evidence="1">
    <location>
        <begin position="129"/>
        <end position="152"/>
    </location>
</feature>
<keyword evidence="1" id="KW-0812">Transmembrane</keyword>
<gene>
    <name evidence="2" type="ORF">ABEB36_001937</name>
</gene>
<name>A0ABD1FG69_HYPHA</name>
<keyword evidence="3" id="KW-1185">Reference proteome</keyword>